<evidence type="ECO:0000256" key="1">
    <source>
        <dbReference type="SAM" id="MobiDB-lite"/>
    </source>
</evidence>
<keyword evidence="3" id="KW-1185">Reference proteome</keyword>
<evidence type="ECO:0000313" key="2">
    <source>
        <dbReference type="EMBL" id="KAI8037443.1"/>
    </source>
</evidence>
<name>A0A9P9YI99_9MUSC</name>
<feature type="compositionally biased region" description="Low complexity" evidence="1">
    <location>
        <begin position="27"/>
        <end position="48"/>
    </location>
</feature>
<feature type="non-terminal residue" evidence="2">
    <location>
        <position position="196"/>
    </location>
</feature>
<protein>
    <recommendedName>
        <fullName evidence="4">Ecdysone receptor</fullName>
    </recommendedName>
</protein>
<organism evidence="2 3">
    <name type="scientific">Drosophila gunungcola</name>
    <name type="common">fruit fly</name>
    <dbReference type="NCBI Taxonomy" id="103775"/>
    <lineage>
        <taxon>Eukaryota</taxon>
        <taxon>Metazoa</taxon>
        <taxon>Ecdysozoa</taxon>
        <taxon>Arthropoda</taxon>
        <taxon>Hexapoda</taxon>
        <taxon>Insecta</taxon>
        <taxon>Pterygota</taxon>
        <taxon>Neoptera</taxon>
        <taxon>Endopterygota</taxon>
        <taxon>Diptera</taxon>
        <taxon>Brachycera</taxon>
        <taxon>Muscomorpha</taxon>
        <taxon>Ephydroidea</taxon>
        <taxon>Drosophilidae</taxon>
        <taxon>Drosophila</taxon>
        <taxon>Sophophora</taxon>
    </lineage>
</organism>
<reference evidence="2" key="1">
    <citation type="journal article" date="2023" name="Genome Biol. Evol.">
        <title>Long-read-based Genome Assembly of Drosophila gunungcola Reveals Fewer Chemosensory Genes in Flower-breeding Species.</title>
        <authorList>
            <person name="Negi A."/>
            <person name="Liao B.Y."/>
            <person name="Yeh S.D."/>
        </authorList>
    </citation>
    <scope>NUCLEOTIDE SEQUENCE</scope>
    <source>
        <strain evidence="2">Sukarami</strain>
    </source>
</reference>
<dbReference type="AlphaFoldDB" id="A0A9P9YI99"/>
<dbReference type="EMBL" id="JAMKOV010000012">
    <property type="protein sequence ID" value="KAI8037443.1"/>
    <property type="molecule type" value="Genomic_DNA"/>
</dbReference>
<feature type="compositionally biased region" description="Low complexity" evidence="1">
    <location>
        <begin position="147"/>
        <end position="156"/>
    </location>
</feature>
<feature type="compositionally biased region" description="Polar residues" evidence="1">
    <location>
        <begin position="168"/>
        <end position="178"/>
    </location>
</feature>
<dbReference type="Proteomes" id="UP001059596">
    <property type="component" value="Unassembled WGS sequence"/>
</dbReference>
<feature type="region of interest" description="Disordered" evidence="1">
    <location>
        <begin position="128"/>
        <end position="196"/>
    </location>
</feature>
<sequence>MLTTSGQLQTKPKRSTIPSHILLQQQLAATAGASSSPTSSSSASRSHAPLTLHVASANGGATATTSASAVEDKLRPTPTTIKIEPMPDVIAVSTAAGGAAPAAAATTSSNKTSSSAAASTSAAAANGHLVLVPNKRPRLDVPEDWMSTPSPGSVPSSAPPLSPSPGSQNHSYNMSNGYASPMSAGSYDPYSPTGKT</sequence>
<comment type="caution">
    <text evidence="2">The sequence shown here is derived from an EMBL/GenBank/DDBJ whole genome shotgun (WGS) entry which is preliminary data.</text>
</comment>
<accession>A0A9P9YI99</accession>
<feature type="region of interest" description="Disordered" evidence="1">
    <location>
        <begin position="27"/>
        <end position="79"/>
    </location>
</feature>
<feature type="compositionally biased region" description="Low complexity" evidence="1">
    <location>
        <begin position="55"/>
        <end position="69"/>
    </location>
</feature>
<proteinExistence type="predicted"/>
<evidence type="ECO:0008006" key="4">
    <source>
        <dbReference type="Google" id="ProtNLM"/>
    </source>
</evidence>
<evidence type="ECO:0000313" key="3">
    <source>
        <dbReference type="Proteomes" id="UP001059596"/>
    </source>
</evidence>
<gene>
    <name evidence="2" type="ORF">M5D96_009585</name>
</gene>